<evidence type="ECO:0000313" key="2">
    <source>
        <dbReference type="WBParaSite" id="RSKR_0000160250.1"/>
    </source>
</evidence>
<evidence type="ECO:0000313" key="1">
    <source>
        <dbReference type="Proteomes" id="UP000095286"/>
    </source>
</evidence>
<sequence>MLRQILSTDTVQHDSAFGQNNCHISNNHILPQNSIYGDCHNNSADFMTQYNTGTNNNNNALLIKQNMNKNVRNQDFSLLSNVQQNFMAVAAPYNYYNSTAISAASNYSYMDQGNAQRCDFNLDHNNDSFISTTFLSNDGQIMPAIDSPWQYNASATITAFDKTPLLYTNDSSLYSMTNKYYQSGMSLENNQVNHNLVTSSIDDINNIDGNGIVKSKQQTKSPKRGSKSIRSSLRSSQVFKNMIRGEILTLLNSGIKSKSSKNSPKISDFITHFRKHVKNFFKRRLSAIGVLVLGHQ</sequence>
<dbReference type="Proteomes" id="UP000095286">
    <property type="component" value="Unplaced"/>
</dbReference>
<dbReference type="WBParaSite" id="RSKR_0000160250.1">
    <property type="protein sequence ID" value="RSKR_0000160250.1"/>
    <property type="gene ID" value="RSKR_0000160250"/>
</dbReference>
<protein>
    <submittedName>
        <fullName evidence="2">BHLH domain-containing protein</fullName>
    </submittedName>
</protein>
<accession>A0AC35TK74</accession>
<proteinExistence type="predicted"/>
<organism evidence="1 2">
    <name type="scientific">Rhabditophanes sp. KR3021</name>
    <dbReference type="NCBI Taxonomy" id="114890"/>
    <lineage>
        <taxon>Eukaryota</taxon>
        <taxon>Metazoa</taxon>
        <taxon>Ecdysozoa</taxon>
        <taxon>Nematoda</taxon>
        <taxon>Chromadorea</taxon>
        <taxon>Rhabditida</taxon>
        <taxon>Tylenchina</taxon>
        <taxon>Panagrolaimomorpha</taxon>
        <taxon>Strongyloidoidea</taxon>
        <taxon>Alloionematidae</taxon>
        <taxon>Rhabditophanes</taxon>
    </lineage>
</organism>
<reference evidence="2" key="1">
    <citation type="submission" date="2016-11" db="UniProtKB">
        <authorList>
            <consortium name="WormBaseParasite"/>
        </authorList>
    </citation>
    <scope>IDENTIFICATION</scope>
    <source>
        <strain evidence="2">KR3021</strain>
    </source>
</reference>
<name>A0AC35TK74_9BILA</name>